<comment type="caution">
    <text evidence="1">The sequence shown here is derived from an EMBL/GenBank/DDBJ whole genome shotgun (WGS) entry which is preliminary data.</text>
</comment>
<proteinExistence type="predicted"/>
<protein>
    <submittedName>
        <fullName evidence="1">Uncharacterized protein</fullName>
    </submittedName>
</protein>
<dbReference type="Proteomes" id="UP000580474">
    <property type="component" value="Unassembled WGS sequence"/>
</dbReference>
<organism evidence="1 2">
    <name type="scientific">Saccharopolyspora gloriosae</name>
    <dbReference type="NCBI Taxonomy" id="455344"/>
    <lineage>
        <taxon>Bacteria</taxon>
        <taxon>Bacillati</taxon>
        <taxon>Actinomycetota</taxon>
        <taxon>Actinomycetes</taxon>
        <taxon>Pseudonocardiales</taxon>
        <taxon>Pseudonocardiaceae</taxon>
        <taxon>Saccharopolyspora</taxon>
    </lineage>
</organism>
<reference evidence="1 2" key="1">
    <citation type="submission" date="2020-08" db="EMBL/GenBank/DDBJ databases">
        <title>Sequencing the genomes of 1000 actinobacteria strains.</title>
        <authorList>
            <person name="Klenk H.-P."/>
        </authorList>
    </citation>
    <scope>NUCLEOTIDE SEQUENCE [LARGE SCALE GENOMIC DNA]</scope>
    <source>
        <strain evidence="1 2">DSM 45582</strain>
    </source>
</reference>
<dbReference type="AlphaFoldDB" id="A0A840NIH2"/>
<evidence type="ECO:0000313" key="2">
    <source>
        <dbReference type="Proteomes" id="UP000580474"/>
    </source>
</evidence>
<gene>
    <name evidence="1" type="ORF">BJ969_004748</name>
</gene>
<keyword evidence="2" id="KW-1185">Reference proteome</keyword>
<dbReference type="EMBL" id="JACHIV010000001">
    <property type="protein sequence ID" value="MBB5071660.1"/>
    <property type="molecule type" value="Genomic_DNA"/>
</dbReference>
<evidence type="ECO:0000313" key="1">
    <source>
        <dbReference type="EMBL" id="MBB5071660.1"/>
    </source>
</evidence>
<sequence>MLRRRLEFRGRAWWWPDVPSMAVLCAHQLKVAGSNA</sequence>
<name>A0A840NIH2_9PSEU</name>
<accession>A0A840NIH2</accession>